<evidence type="ECO:0000256" key="4">
    <source>
        <dbReference type="SAM" id="MobiDB-lite"/>
    </source>
</evidence>
<proteinExistence type="evidence at transcript level"/>
<evidence type="ECO:0000256" key="3">
    <source>
        <dbReference type="RuleBase" id="RU003616"/>
    </source>
</evidence>
<evidence type="ECO:0000256" key="5">
    <source>
        <dbReference type="SAM" id="Phobius"/>
    </source>
</evidence>
<dbReference type="GO" id="GO:0042026">
    <property type="term" value="P:protein refolding"/>
    <property type="evidence" value="ECO:0007669"/>
    <property type="project" value="TreeGrafter"/>
</dbReference>
<organism evidence="7">
    <name type="scientific">Ixodes ricinus</name>
    <name type="common">Common tick</name>
    <name type="synonym">Acarus ricinus</name>
    <dbReference type="NCBI Taxonomy" id="34613"/>
    <lineage>
        <taxon>Eukaryota</taxon>
        <taxon>Metazoa</taxon>
        <taxon>Ecdysozoa</taxon>
        <taxon>Arthropoda</taxon>
        <taxon>Chelicerata</taxon>
        <taxon>Arachnida</taxon>
        <taxon>Acari</taxon>
        <taxon>Parasitiformes</taxon>
        <taxon>Ixodida</taxon>
        <taxon>Ixodoidea</taxon>
        <taxon>Ixodidae</taxon>
        <taxon>Ixodinae</taxon>
        <taxon>Ixodes</taxon>
    </lineage>
</organism>
<dbReference type="PRINTS" id="PR00299">
    <property type="entry name" value="ACRYSTALLIN"/>
</dbReference>
<keyword evidence="5" id="KW-1133">Transmembrane helix</keyword>
<feature type="non-terminal residue" evidence="7">
    <location>
        <position position="1"/>
    </location>
</feature>
<dbReference type="InterPro" id="IPR001436">
    <property type="entry name" value="Alpha-crystallin/sHSP_animal"/>
</dbReference>
<dbReference type="SUPFAM" id="SSF49764">
    <property type="entry name" value="HSP20-like chaperones"/>
    <property type="match status" value="1"/>
</dbReference>
<comment type="similarity">
    <text evidence="2 3">Belongs to the small heat shock protein (HSP20) family.</text>
</comment>
<dbReference type="GO" id="GO:0005737">
    <property type="term" value="C:cytoplasm"/>
    <property type="evidence" value="ECO:0007669"/>
    <property type="project" value="TreeGrafter"/>
</dbReference>
<dbReference type="AlphaFoldDB" id="V5I5I8"/>
<dbReference type="GO" id="GO:0051082">
    <property type="term" value="F:unfolded protein binding"/>
    <property type="evidence" value="ECO:0007669"/>
    <property type="project" value="TreeGrafter"/>
</dbReference>
<sequence>REYRFYENRYQDIRPFVLLSYGLVPLLSPFLLLVRSLTNDSDRFCLRLDVGHFDADDLEVKTVDNLVIIHGKHDDRTDELGRHLQGVHPQVHLAQGRAYRKNRKSSYQSTSDGFLIVEAPKKSERPSGHERLVPSQGPGTPTTKPRRRRRRQRRPR</sequence>
<dbReference type="Pfam" id="PF00011">
    <property type="entry name" value="HSP20"/>
    <property type="match status" value="1"/>
</dbReference>
<keyword evidence="5" id="KW-0472">Membrane</keyword>
<dbReference type="PANTHER" id="PTHR45640:SF13">
    <property type="entry name" value="HEAT SHOCK PROTEIN 22-RELATED"/>
    <property type="match status" value="1"/>
</dbReference>
<evidence type="ECO:0000259" key="6">
    <source>
        <dbReference type="PROSITE" id="PS01031"/>
    </source>
</evidence>
<evidence type="ECO:0000256" key="2">
    <source>
        <dbReference type="PROSITE-ProRule" id="PRU00285"/>
    </source>
</evidence>
<feature type="compositionally biased region" description="Basic residues" evidence="4">
    <location>
        <begin position="144"/>
        <end position="156"/>
    </location>
</feature>
<feature type="compositionally biased region" description="Basic and acidic residues" evidence="4">
    <location>
        <begin position="119"/>
        <end position="132"/>
    </location>
</feature>
<dbReference type="InterPro" id="IPR002068">
    <property type="entry name" value="A-crystallin/Hsp20_dom"/>
</dbReference>
<feature type="transmembrane region" description="Helical" evidence="5">
    <location>
        <begin position="13"/>
        <end position="34"/>
    </location>
</feature>
<dbReference type="EMBL" id="GANP01000310">
    <property type="protein sequence ID" value="JAB84158.1"/>
    <property type="molecule type" value="mRNA"/>
</dbReference>
<dbReference type="InterPro" id="IPR008978">
    <property type="entry name" value="HSP20-like_chaperone"/>
</dbReference>
<protein>
    <submittedName>
        <fullName evidence="7">Putative alpha crystallins</fullName>
    </submittedName>
</protein>
<accession>V5I5I8</accession>
<keyword evidence="1" id="KW-0346">Stress response</keyword>
<dbReference type="CDD" id="cd06526">
    <property type="entry name" value="metazoan_ACD"/>
    <property type="match status" value="1"/>
</dbReference>
<evidence type="ECO:0000256" key="1">
    <source>
        <dbReference type="ARBA" id="ARBA00023016"/>
    </source>
</evidence>
<dbReference type="Gene3D" id="2.60.40.790">
    <property type="match status" value="1"/>
</dbReference>
<dbReference type="PROSITE" id="PS01031">
    <property type="entry name" value="SHSP"/>
    <property type="match status" value="1"/>
</dbReference>
<keyword evidence="5" id="KW-0812">Transmembrane</keyword>
<feature type="domain" description="SHSP" evidence="6">
    <location>
        <begin position="21"/>
        <end position="136"/>
    </location>
</feature>
<reference evidence="7" key="1">
    <citation type="journal article" date="2015" name="Sci. Rep.">
        <title>Tissue- and time-dependent transcription in Ixodes ricinus salivary glands and midguts when blood feeding on the vertebrate host.</title>
        <authorList>
            <person name="Kotsyfakis M."/>
            <person name="Schwarz A."/>
            <person name="Erhart J."/>
            <person name="Ribeiro J.M."/>
        </authorList>
    </citation>
    <scope>NUCLEOTIDE SEQUENCE</scope>
    <source>
        <tissue evidence="7">Salivary gland and midgut</tissue>
    </source>
</reference>
<dbReference type="GO" id="GO:0005634">
    <property type="term" value="C:nucleus"/>
    <property type="evidence" value="ECO:0007669"/>
    <property type="project" value="TreeGrafter"/>
</dbReference>
<feature type="region of interest" description="Disordered" evidence="4">
    <location>
        <begin position="91"/>
        <end position="156"/>
    </location>
</feature>
<evidence type="ECO:0000313" key="7">
    <source>
        <dbReference type="EMBL" id="JAB84158.1"/>
    </source>
</evidence>
<dbReference type="GO" id="GO:0009408">
    <property type="term" value="P:response to heat"/>
    <property type="evidence" value="ECO:0007669"/>
    <property type="project" value="TreeGrafter"/>
</dbReference>
<dbReference type="PANTHER" id="PTHR45640">
    <property type="entry name" value="HEAT SHOCK PROTEIN HSP-12.2-RELATED"/>
    <property type="match status" value="1"/>
</dbReference>
<name>V5I5I8_IXORI</name>